<dbReference type="FunFam" id="3.40.30.10:FF:000013">
    <property type="entry name" value="Blast:Protein SCO1 homolog, mitochondrial"/>
    <property type="match status" value="1"/>
</dbReference>
<dbReference type="CDD" id="cd02968">
    <property type="entry name" value="SCO"/>
    <property type="match status" value="1"/>
</dbReference>
<dbReference type="Proteomes" id="UP001301140">
    <property type="component" value="Unassembled WGS sequence"/>
</dbReference>
<dbReference type="RefSeq" id="WP_327789018.1">
    <property type="nucleotide sequence ID" value="NZ_JARGEQ010000091.1"/>
</dbReference>
<reference evidence="5 6" key="1">
    <citation type="submission" date="2023-03" db="EMBL/GenBank/DDBJ databases">
        <title>YIM 152171 draft genome.</title>
        <authorList>
            <person name="Yang Z."/>
        </authorList>
    </citation>
    <scope>NUCLEOTIDE SEQUENCE [LARGE SCALE GENOMIC DNA]</scope>
    <source>
        <strain evidence="5 6">YIM 152171</strain>
    </source>
</reference>
<comment type="similarity">
    <text evidence="1">Belongs to the SCO1/2 family.</text>
</comment>
<evidence type="ECO:0000313" key="6">
    <source>
        <dbReference type="Proteomes" id="UP001301140"/>
    </source>
</evidence>
<dbReference type="PANTHER" id="PTHR12151">
    <property type="entry name" value="ELECTRON TRANSPORT PROTIN SCO1/SENC FAMILY MEMBER"/>
    <property type="match status" value="1"/>
</dbReference>
<accession>A0AAP3XRP6</accession>
<feature type="binding site" evidence="3">
    <location>
        <position position="78"/>
    </location>
    <ligand>
        <name>Cu cation</name>
        <dbReference type="ChEBI" id="CHEBI:23378"/>
    </ligand>
</feature>
<dbReference type="Gene3D" id="3.40.30.10">
    <property type="entry name" value="Glutaredoxin"/>
    <property type="match status" value="1"/>
</dbReference>
<evidence type="ECO:0000256" key="1">
    <source>
        <dbReference type="ARBA" id="ARBA00010996"/>
    </source>
</evidence>
<dbReference type="InterPro" id="IPR003782">
    <property type="entry name" value="SCO1/SenC"/>
</dbReference>
<evidence type="ECO:0000313" key="5">
    <source>
        <dbReference type="EMBL" id="MDF1586603.1"/>
    </source>
</evidence>
<feature type="binding site" evidence="3">
    <location>
        <position position="82"/>
    </location>
    <ligand>
        <name>Cu cation</name>
        <dbReference type="ChEBI" id="CHEBI:23378"/>
    </ligand>
</feature>
<sequence>MLMRPRFLVAALLVLAVISAGLSAVLVGRAKDTVKEASAQGEALIGGPFSLLDHKGERVTDEDFRGRYMLVFFGYTSCPDVCPLGLQVMGQAMDQLPPQIAEKIAPIFVTVDPERDTVPVMKDYVELFHPQLVGLTGSAEEIDAAKRAYRIYARKAETEGSSDYLMDHSAFTYLMDASGRYLTHFSHDATAEEMAARIEKAVPSS</sequence>
<keyword evidence="3" id="KW-0479">Metal-binding</keyword>
<dbReference type="SUPFAM" id="SSF52833">
    <property type="entry name" value="Thioredoxin-like"/>
    <property type="match status" value="1"/>
</dbReference>
<organism evidence="5 6">
    <name type="scientific">Marinimicrococcus flavescens</name>
    <dbReference type="NCBI Taxonomy" id="3031815"/>
    <lineage>
        <taxon>Bacteria</taxon>
        <taxon>Pseudomonadati</taxon>
        <taxon>Pseudomonadota</taxon>
        <taxon>Alphaproteobacteria</taxon>
        <taxon>Geminicoccales</taxon>
        <taxon>Geminicoccaceae</taxon>
        <taxon>Marinimicrococcus</taxon>
    </lineage>
</organism>
<name>A0AAP3XRP6_9PROT</name>
<evidence type="ECO:0000256" key="2">
    <source>
        <dbReference type="ARBA" id="ARBA00023008"/>
    </source>
</evidence>
<comment type="caution">
    <text evidence="5">The sequence shown here is derived from an EMBL/GenBank/DDBJ whole genome shotgun (WGS) entry which is preliminary data.</text>
</comment>
<evidence type="ECO:0000256" key="3">
    <source>
        <dbReference type="PIRSR" id="PIRSR603782-1"/>
    </source>
</evidence>
<dbReference type="AlphaFoldDB" id="A0AAP3XRP6"/>
<dbReference type="PANTHER" id="PTHR12151:SF25">
    <property type="entry name" value="LINALOOL DEHYDRATASE_ISOMERASE DOMAIN-CONTAINING PROTEIN"/>
    <property type="match status" value="1"/>
</dbReference>
<protein>
    <submittedName>
        <fullName evidence="5">SCO family protein</fullName>
    </submittedName>
</protein>
<gene>
    <name evidence="5" type="ORF">PZ740_09425</name>
</gene>
<dbReference type="EMBL" id="JARGEQ010000091">
    <property type="protein sequence ID" value="MDF1586603.1"/>
    <property type="molecule type" value="Genomic_DNA"/>
</dbReference>
<feature type="disulfide bond" description="Redox-active" evidence="4">
    <location>
        <begin position="78"/>
        <end position="82"/>
    </location>
</feature>
<dbReference type="InterPro" id="IPR036249">
    <property type="entry name" value="Thioredoxin-like_sf"/>
</dbReference>
<dbReference type="GO" id="GO:0046872">
    <property type="term" value="F:metal ion binding"/>
    <property type="evidence" value="ECO:0007669"/>
    <property type="project" value="UniProtKB-KW"/>
</dbReference>
<keyword evidence="2 3" id="KW-0186">Copper</keyword>
<evidence type="ECO:0000256" key="4">
    <source>
        <dbReference type="PIRSR" id="PIRSR603782-2"/>
    </source>
</evidence>
<keyword evidence="4" id="KW-1015">Disulfide bond</keyword>
<dbReference type="Pfam" id="PF02630">
    <property type="entry name" value="SCO1-SenC"/>
    <property type="match status" value="1"/>
</dbReference>
<proteinExistence type="inferred from homology"/>
<feature type="binding site" evidence="3">
    <location>
        <position position="168"/>
    </location>
    <ligand>
        <name>Cu cation</name>
        <dbReference type="ChEBI" id="CHEBI:23378"/>
    </ligand>
</feature>
<keyword evidence="6" id="KW-1185">Reference proteome</keyword>